<keyword evidence="4" id="KW-1185">Reference proteome</keyword>
<comment type="caution">
    <text evidence="3">The sequence shown here is derived from an EMBL/GenBank/DDBJ whole genome shotgun (WGS) entry which is preliminary data.</text>
</comment>
<dbReference type="SMART" id="SM00357">
    <property type="entry name" value="CSP"/>
    <property type="match status" value="1"/>
</dbReference>
<evidence type="ECO:0000313" key="4">
    <source>
        <dbReference type="Proteomes" id="UP001501237"/>
    </source>
</evidence>
<proteinExistence type="predicted"/>
<dbReference type="PROSITE" id="PS51857">
    <property type="entry name" value="CSD_2"/>
    <property type="match status" value="1"/>
</dbReference>
<evidence type="ECO:0000313" key="3">
    <source>
        <dbReference type="EMBL" id="GAA3219177.1"/>
    </source>
</evidence>
<organism evidence="3 4">
    <name type="scientific">Actinocorallia longicatena</name>
    <dbReference type="NCBI Taxonomy" id="111803"/>
    <lineage>
        <taxon>Bacteria</taxon>
        <taxon>Bacillati</taxon>
        <taxon>Actinomycetota</taxon>
        <taxon>Actinomycetes</taxon>
        <taxon>Streptosporangiales</taxon>
        <taxon>Thermomonosporaceae</taxon>
        <taxon>Actinocorallia</taxon>
    </lineage>
</organism>
<dbReference type="InterPro" id="IPR012340">
    <property type="entry name" value="NA-bd_OB-fold"/>
</dbReference>
<evidence type="ECO:0000259" key="2">
    <source>
        <dbReference type="PROSITE" id="PS51857"/>
    </source>
</evidence>
<feature type="domain" description="CSD" evidence="2">
    <location>
        <begin position="3"/>
        <end position="67"/>
    </location>
</feature>
<dbReference type="InterPro" id="IPR002059">
    <property type="entry name" value="CSP_DNA-bd"/>
</dbReference>
<dbReference type="Proteomes" id="UP001501237">
    <property type="component" value="Unassembled WGS sequence"/>
</dbReference>
<keyword evidence="1" id="KW-0597">Phosphoprotein</keyword>
<name>A0ABP6QE00_9ACTN</name>
<dbReference type="PRINTS" id="PR00050">
    <property type="entry name" value="COLDSHOCK"/>
</dbReference>
<dbReference type="RefSeq" id="WP_344831122.1">
    <property type="nucleotide sequence ID" value="NZ_BAAAUV010000010.1"/>
</dbReference>
<evidence type="ECO:0000256" key="1">
    <source>
        <dbReference type="ARBA" id="ARBA00022553"/>
    </source>
</evidence>
<reference evidence="4" key="1">
    <citation type="journal article" date="2019" name="Int. J. Syst. Evol. Microbiol.">
        <title>The Global Catalogue of Microorganisms (GCM) 10K type strain sequencing project: providing services to taxonomists for standard genome sequencing and annotation.</title>
        <authorList>
            <consortium name="The Broad Institute Genomics Platform"/>
            <consortium name="The Broad Institute Genome Sequencing Center for Infectious Disease"/>
            <person name="Wu L."/>
            <person name="Ma J."/>
        </authorList>
    </citation>
    <scope>NUCLEOTIDE SEQUENCE [LARGE SCALE GENOMIC DNA]</scope>
    <source>
        <strain evidence="4">JCM 9377</strain>
    </source>
</reference>
<protein>
    <submittedName>
        <fullName evidence="3">Cold shock domain-containing protein</fullName>
    </submittedName>
</protein>
<accession>A0ABP6QE00</accession>
<gene>
    <name evidence="3" type="ORF">GCM10010468_43080</name>
</gene>
<dbReference type="Gene3D" id="2.40.50.140">
    <property type="entry name" value="Nucleic acid-binding proteins"/>
    <property type="match status" value="1"/>
</dbReference>
<dbReference type="Pfam" id="PF00313">
    <property type="entry name" value="CSD"/>
    <property type="match status" value="1"/>
</dbReference>
<dbReference type="InterPro" id="IPR011129">
    <property type="entry name" value="CSD"/>
</dbReference>
<dbReference type="PANTHER" id="PTHR12962">
    <property type="entry name" value="CALCIUM-REGULATED HEAT STABLE PROTEIN CRHSP-24-RELATED"/>
    <property type="match status" value="1"/>
</dbReference>
<dbReference type="EMBL" id="BAAAUV010000010">
    <property type="protein sequence ID" value="GAA3219177.1"/>
    <property type="molecule type" value="Genomic_DNA"/>
</dbReference>
<sequence length="140" mass="15204">MVVARGSVVSFDRIKGYGFVAPDSGGEDIFVHVNDLLVDKSLMVAGSVVEYTPDQGDRGPKASRVSVVGAELSGRRGQDTRRFVPDPHGDDMCDVLSERELAHELTETLLLADPALPGSQILEIRKRVIALARSHGWVDH</sequence>
<dbReference type="SUPFAM" id="SSF50249">
    <property type="entry name" value="Nucleic acid-binding proteins"/>
    <property type="match status" value="1"/>
</dbReference>
<dbReference type="CDD" id="cd04458">
    <property type="entry name" value="CSP_CDS"/>
    <property type="match status" value="1"/>
</dbReference>
<dbReference type="InterPro" id="IPR052069">
    <property type="entry name" value="Ca-reg_mRNA-binding_domain"/>
</dbReference>
<dbReference type="PANTHER" id="PTHR12962:SF1">
    <property type="entry name" value="COLD SHOCK DOMAIN-CONTAINING PROTEIN CG9705"/>
    <property type="match status" value="1"/>
</dbReference>